<feature type="domain" description="Cyclin-like" evidence="4">
    <location>
        <begin position="142"/>
        <end position="230"/>
    </location>
</feature>
<evidence type="ECO:0000313" key="6">
    <source>
        <dbReference type="Proteomes" id="UP001107558"/>
    </source>
</evidence>
<feature type="region of interest" description="Disordered" evidence="3">
    <location>
        <begin position="324"/>
        <end position="408"/>
    </location>
</feature>
<comment type="caution">
    <text evidence="5">The sequence shown here is derived from an EMBL/GenBank/DDBJ whole genome shotgun (WGS) entry which is preliminary data.</text>
</comment>
<feature type="domain" description="Cyclin-like" evidence="4">
    <location>
        <begin position="35"/>
        <end position="129"/>
    </location>
</feature>
<dbReference type="Pfam" id="PF21797">
    <property type="entry name" value="CycT2-like_C"/>
    <property type="match status" value="1"/>
</dbReference>
<dbReference type="Proteomes" id="UP001107558">
    <property type="component" value="Chromosome 1"/>
</dbReference>
<feature type="compositionally biased region" description="Pro residues" evidence="3">
    <location>
        <begin position="356"/>
        <end position="367"/>
    </location>
</feature>
<dbReference type="EMBL" id="JADBJN010000001">
    <property type="protein sequence ID" value="KAG5681238.1"/>
    <property type="molecule type" value="Genomic_DNA"/>
</dbReference>
<evidence type="ECO:0000256" key="3">
    <source>
        <dbReference type="SAM" id="MobiDB-lite"/>
    </source>
</evidence>
<dbReference type="SUPFAM" id="SSF47954">
    <property type="entry name" value="Cyclin-like"/>
    <property type="match status" value="2"/>
</dbReference>
<dbReference type="PANTHER" id="PTHR10026">
    <property type="entry name" value="CYCLIN"/>
    <property type="match status" value="1"/>
</dbReference>
<dbReference type="InterPro" id="IPR013763">
    <property type="entry name" value="Cyclin-like_dom"/>
</dbReference>
<sequence>MPYWYFDKEQLRDTPSRRDGVDSETERRYRRETAQFIRDLANLMSLGYSTIHTASVLMHRFYMFYSFRTFPRFVVGCSSLFLAGKVEETPKKCRDIIRKAAELLSPQRMVSFGDDPKEEILTIERIMLKTIKFDLQVDHPYRFLIEYAKVLKSNGNVPKEQVVQKAWNFINDSLATTLYLQWEPEIIAVAMVYLACKISKYDVIDWVDRTPEHTKWWDMYVMDMTKTILDEICHQVLDLYQNPTPKIEVPCISPPQLAASKNYKNVKPTTPPPSKRQKIQQDAAGISTKVAGNHQIPVKVSSNQDINKTMTIVNNHIHHSHTFGSYPSTSYQNPPLPGYASAIPPLPPQSNHHQKPPLPPQQPPLPPARNVYPINHTTRYPNSTQYYTNQPPPPSHNKNNRSNNYYHH</sequence>
<dbReference type="InterPro" id="IPR006671">
    <property type="entry name" value="Cyclin_N"/>
</dbReference>
<feature type="compositionally biased region" description="Polar residues" evidence="3">
    <location>
        <begin position="375"/>
        <end position="389"/>
    </location>
</feature>
<organism evidence="5 6">
    <name type="scientific">Polypedilum vanderplanki</name>
    <name type="common">Sleeping chironomid midge</name>
    <dbReference type="NCBI Taxonomy" id="319348"/>
    <lineage>
        <taxon>Eukaryota</taxon>
        <taxon>Metazoa</taxon>
        <taxon>Ecdysozoa</taxon>
        <taxon>Arthropoda</taxon>
        <taxon>Hexapoda</taxon>
        <taxon>Insecta</taxon>
        <taxon>Pterygota</taxon>
        <taxon>Neoptera</taxon>
        <taxon>Endopterygota</taxon>
        <taxon>Diptera</taxon>
        <taxon>Nematocera</taxon>
        <taxon>Chironomoidea</taxon>
        <taxon>Chironomidae</taxon>
        <taxon>Chironominae</taxon>
        <taxon>Polypedilum</taxon>
        <taxon>Polypedilum</taxon>
    </lineage>
</organism>
<accession>A0A9J6CI37</accession>
<evidence type="ECO:0000256" key="2">
    <source>
        <dbReference type="RuleBase" id="RU000383"/>
    </source>
</evidence>
<name>A0A9J6CI37_POLVA</name>
<dbReference type="OrthoDB" id="25002at2759"/>
<keyword evidence="6" id="KW-1185">Reference proteome</keyword>
<evidence type="ECO:0000256" key="1">
    <source>
        <dbReference type="ARBA" id="ARBA00023127"/>
    </source>
</evidence>
<dbReference type="AlphaFoldDB" id="A0A9J6CI37"/>
<dbReference type="CDD" id="cd20530">
    <property type="entry name" value="CYCLIN_CCNK_rpt1"/>
    <property type="match status" value="1"/>
</dbReference>
<dbReference type="GO" id="GO:0016538">
    <property type="term" value="F:cyclin-dependent protein serine/threonine kinase regulator activity"/>
    <property type="evidence" value="ECO:0007669"/>
    <property type="project" value="InterPro"/>
</dbReference>
<keyword evidence="1 2" id="KW-0195">Cyclin</keyword>
<dbReference type="InterPro" id="IPR036915">
    <property type="entry name" value="Cyclin-like_sf"/>
</dbReference>
<dbReference type="SMART" id="SM00385">
    <property type="entry name" value="CYCLIN"/>
    <property type="match status" value="2"/>
</dbReference>
<gene>
    <name evidence="5" type="ORF">PVAND_010689</name>
</gene>
<proteinExistence type="inferred from homology"/>
<evidence type="ECO:0000259" key="4">
    <source>
        <dbReference type="SMART" id="SM00385"/>
    </source>
</evidence>
<dbReference type="Gene3D" id="1.10.472.10">
    <property type="entry name" value="Cyclin-like"/>
    <property type="match status" value="2"/>
</dbReference>
<feature type="compositionally biased region" description="Polar residues" evidence="3">
    <location>
        <begin position="324"/>
        <end position="333"/>
    </location>
</feature>
<reference evidence="5" key="1">
    <citation type="submission" date="2021-03" db="EMBL/GenBank/DDBJ databases">
        <title>Chromosome level genome of the anhydrobiotic midge Polypedilum vanderplanki.</title>
        <authorList>
            <person name="Yoshida Y."/>
            <person name="Kikawada T."/>
            <person name="Gusev O."/>
        </authorList>
    </citation>
    <scope>NUCLEOTIDE SEQUENCE</scope>
    <source>
        <strain evidence="5">NIAS01</strain>
        <tissue evidence="5">Whole body or cell culture</tissue>
    </source>
</reference>
<dbReference type="Pfam" id="PF00134">
    <property type="entry name" value="Cyclin_N"/>
    <property type="match status" value="1"/>
</dbReference>
<dbReference type="InterPro" id="IPR043198">
    <property type="entry name" value="Cyclin/Ssn8"/>
</dbReference>
<protein>
    <recommendedName>
        <fullName evidence="4">Cyclin-like domain-containing protein</fullName>
    </recommendedName>
</protein>
<evidence type="ECO:0000313" key="5">
    <source>
        <dbReference type="EMBL" id="KAG5681238.1"/>
    </source>
</evidence>
<feature type="compositionally biased region" description="Polar residues" evidence="3">
    <location>
        <begin position="396"/>
        <end position="408"/>
    </location>
</feature>
<comment type="similarity">
    <text evidence="2">Belongs to the cyclin family.</text>
</comment>
<dbReference type="CDD" id="cd20531">
    <property type="entry name" value="CYCLIN_CCNK_rpt2"/>
    <property type="match status" value="1"/>
</dbReference>
<dbReference type="GO" id="GO:0006357">
    <property type="term" value="P:regulation of transcription by RNA polymerase II"/>
    <property type="evidence" value="ECO:0007669"/>
    <property type="project" value="InterPro"/>
</dbReference>